<evidence type="ECO:0000256" key="1">
    <source>
        <dbReference type="ARBA" id="ARBA00005005"/>
    </source>
</evidence>
<dbReference type="PROSITE" id="PS00166">
    <property type="entry name" value="ENOYL_COA_HYDRATASE"/>
    <property type="match status" value="1"/>
</dbReference>
<dbReference type="InterPro" id="IPR001753">
    <property type="entry name" value="Enoyl-CoA_hydra/iso"/>
</dbReference>
<dbReference type="NCBIfam" id="NF005699">
    <property type="entry name" value="PRK07509.1"/>
    <property type="match status" value="1"/>
</dbReference>
<dbReference type="PANTHER" id="PTHR43149:SF1">
    <property type="entry name" value="DELTA(3,5)-DELTA(2,4)-DIENOYL-COA ISOMERASE, MITOCHONDRIAL"/>
    <property type="match status" value="1"/>
</dbReference>
<dbReference type="RefSeq" id="WP_272734581.1">
    <property type="nucleotide sequence ID" value="NZ_CP116942.1"/>
</dbReference>
<dbReference type="GO" id="GO:0016853">
    <property type="term" value="F:isomerase activity"/>
    <property type="evidence" value="ECO:0007669"/>
    <property type="project" value="UniProtKB-KW"/>
</dbReference>
<evidence type="ECO:0000313" key="7">
    <source>
        <dbReference type="EMBL" id="WCO65056.1"/>
    </source>
</evidence>
<name>A0AAE9Y4N4_9ACTN</name>
<keyword evidence="4" id="KW-0443">Lipid metabolism</keyword>
<evidence type="ECO:0000256" key="3">
    <source>
        <dbReference type="ARBA" id="ARBA00022832"/>
    </source>
</evidence>
<dbReference type="EMBL" id="CP116942">
    <property type="protein sequence ID" value="WCO65056.1"/>
    <property type="molecule type" value="Genomic_DNA"/>
</dbReference>
<keyword evidence="5" id="KW-0413">Isomerase</keyword>
<evidence type="ECO:0000256" key="5">
    <source>
        <dbReference type="ARBA" id="ARBA00023235"/>
    </source>
</evidence>
<comment type="similarity">
    <text evidence="2 6">Belongs to the enoyl-CoA hydratase/isomerase family.</text>
</comment>
<dbReference type="SUPFAM" id="SSF52096">
    <property type="entry name" value="ClpP/crotonase"/>
    <property type="match status" value="1"/>
</dbReference>
<dbReference type="Proteomes" id="UP001216390">
    <property type="component" value="Chromosome"/>
</dbReference>
<comment type="pathway">
    <text evidence="1">Lipid metabolism; fatty acid beta-oxidation.</text>
</comment>
<dbReference type="Gene3D" id="1.10.12.10">
    <property type="entry name" value="Lyase 2-enoyl-coa Hydratase, Chain A, domain 2"/>
    <property type="match status" value="1"/>
</dbReference>
<dbReference type="PANTHER" id="PTHR43149">
    <property type="entry name" value="ENOYL-COA HYDRATASE"/>
    <property type="match status" value="1"/>
</dbReference>
<evidence type="ECO:0000313" key="8">
    <source>
        <dbReference type="Proteomes" id="UP001216390"/>
    </source>
</evidence>
<protein>
    <submittedName>
        <fullName evidence="7">Crotonase/enoyl-CoA hydratase family protein</fullName>
    </submittedName>
</protein>
<gene>
    <name evidence="7" type="ORF">PO878_11155</name>
</gene>
<dbReference type="KEGG" id="ima:PO878_11155"/>
<organism evidence="7 8">
    <name type="scientific">Iamia majanohamensis</name>
    <dbReference type="NCBI Taxonomy" id="467976"/>
    <lineage>
        <taxon>Bacteria</taxon>
        <taxon>Bacillati</taxon>
        <taxon>Actinomycetota</taxon>
        <taxon>Acidimicrobiia</taxon>
        <taxon>Acidimicrobiales</taxon>
        <taxon>Iamiaceae</taxon>
        <taxon>Iamia</taxon>
    </lineage>
</organism>
<proteinExistence type="inferred from homology"/>
<evidence type="ECO:0000256" key="6">
    <source>
        <dbReference type="RuleBase" id="RU003707"/>
    </source>
</evidence>
<accession>A0AAE9Y4N4</accession>
<dbReference type="InterPro" id="IPR014748">
    <property type="entry name" value="Enoyl-CoA_hydra_C"/>
</dbReference>
<dbReference type="AlphaFoldDB" id="A0AAE9Y4N4"/>
<dbReference type="GO" id="GO:0006631">
    <property type="term" value="P:fatty acid metabolic process"/>
    <property type="evidence" value="ECO:0007669"/>
    <property type="project" value="UniProtKB-KW"/>
</dbReference>
<keyword evidence="3" id="KW-0276">Fatty acid metabolism</keyword>
<dbReference type="CDD" id="cd06558">
    <property type="entry name" value="crotonase-like"/>
    <property type="match status" value="1"/>
</dbReference>
<sequence>MTSPQSSLDAERVSVTVADGVAQVRLDRPEKMNALDGRMFRAIVDAGDAVAADRTVRSVVLSGAGRSFCAGLDLSAFAAMADGGTPDADGGSSGGSIVDRLPGRPSNLFQEVAHVWHALPQPVVAALHGHVLGGGLQIALGADIRIAAPDATLSVMEVRWGLLPDMTGPQTLVRLVGLDVAKELVFTGRRISGRDALALGLVTHVDDDPLAAATALATEVAGRNPEAVQGAKALLHAAGTRPLEESLVDESRRMEALIGSPNQVEAVTAEMEGRPPVFDDGA</sequence>
<reference evidence="7" key="1">
    <citation type="submission" date="2023-01" db="EMBL/GenBank/DDBJ databases">
        <title>The diversity of Class Acidimicrobiia in South China Sea sediment environments and the proposal of Iamia marina sp. nov., a novel species of the genus Iamia.</title>
        <authorList>
            <person name="He Y."/>
            <person name="Tian X."/>
        </authorList>
    </citation>
    <scope>NUCLEOTIDE SEQUENCE</scope>
    <source>
        <strain evidence="7">DSM 19957</strain>
    </source>
</reference>
<dbReference type="Gene3D" id="3.90.226.10">
    <property type="entry name" value="2-enoyl-CoA Hydratase, Chain A, domain 1"/>
    <property type="match status" value="1"/>
</dbReference>
<keyword evidence="8" id="KW-1185">Reference proteome</keyword>
<dbReference type="InterPro" id="IPR029045">
    <property type="entry name" value="ClpP/crotonase-like_dom_sf"/>
</dbReference>
<dbReference type="InterPro" id="IPR018376">
    <property type="entry name" value="Enoyl-CoA_hyd/isom_CS"/>
</dbReference>
<evidence type="ECO:0000256" key="2">
    <source>
        <dbReference type="ARBA" id="ARBA00005254"/>
    </source>
</evidence>
<evidence type="ECO:0000256" key="4">
    <source>
        <dbReference type="ARBA" id="ARBA00023098"/>
    </source>
</evidence>
<dbReference type="Pfam" id="PF00378">
    <property type="entry name" value="ECH_1"/>
    <property type="match status" value="1"/>
</dbReference>
<dbReference type="InterPro" id="IPR045002">
    <property type="entry name" value="Ech1-like"/>
</dbReference>